<dbReference type="GeneID" id="107114964"/>
<name>A0ABM1KEC0_GEKJA</name>
<feature type="compositionally biased region" description="Polar residues" evidence="1">
    <location>
        <begin position="53"/>
        <end position="71"/>
    </location>
</feature>
<protein>
    <submittedName>
        <fullName evidence="3">Uncharacterized protein LOC107114964</fullName>
    </submittedName>
</protein>
<sequence>MQEKMSHMQELDSASQLNLKPEFEGLSFPRDTGENSGFQGFSPRTPPKVPCCSQDNHQMGNYPNRETSLPSTTSFQSTTFCEQRENHSGLKDRFFDTMQNTSHQREPDSLVYLDTSAQRTKSPPIQLIAQKPDTLEPCQDESLLKMESETSEIQLMTTHGRSFTAAAHKLWNVIPQAGDEEKPPDTGDDRQANENAAEVIVTKKEERENLRRTVFTKRKPLPNIKRYPWKNSQESRMMEEETQRLRPSILDFLNKYCIIKPERLSIYERVFLKYCSNEDSEIPGDQKLTETSSTNFNCIPGGFDNVEEIFIQQKAKENIDVGRKIQMVLESGSISDQLEKTQFQIKQLLGRKKHIVDTVQDLQDRRMQFLATVNDQQSHATKQKVQKKRKKMNNTRFLQDLEGKGDNPCGLPSCKLPIASDVPLKQVEEATNST</sequence>
<feature type="region of interest" description="Disordered" evidence="1">
    <location>
        <begin position="374"/>
        <end position="393"/>
    </location>
</feature>
<feature type="region of interest" description="Disordered" evidence="1">
    <location>
        <begin position="24"/>
        <end position="71"/>
    </location>
</feature>
<dbReference type="RefSeq" id="XP_015272057.1">
    <property type="nucleotide sequence ID" value="XM_015416571.1"/>
</dbReference>
<evidence type="ECO:0000313" key="2">
    <source>
        <dbReference type="Proteomes" id="UP000694871"/>
    </source>
</evidence>
<accession>A0ABM1KEC0</accession>
<feature type="compositionally biased region" description="Basic residues" evidence="1">
    <location>
        <begin position="381"/>
        <end position="393"/>
    </location>
</feature>
<organism evidence="2 3">
    <name type="scientific">Gekko japonicus</name>
    <name type="common">Schlegel's Japanese gecko</name>
    <dbReference type="NCBI Taxonomy" id="146911"/>
    <lineage>
        <taxon>Eukaryota</taxon>
        <taxon>Metazoa</taxon>
        <taxon>Chordata</taxon>
        <taxon>Craniata</taxon>
        <taxon>Vertebrata</taxon>
        <taxon>Euteleostomi</taxon>
        <taxon>Lepidosauria</taxon>
        <taxon>Squamata</taxon>
        <taxon>Bifurcata</taxon>
        <taxon>Gekkota</taxon>
        <taxon>Gekkonidae</taxon>
        <taxon>Gekkoninae</taxon>
        <taxon>Gekko</taxon>
    </lineage>
</organism>
<proteinExistence type="predicted"/>
<keyword evidence="2" id="KW-1185">Reference proteome</keyword>
<gene>
    <name evidence="3" type="primary">LOC107114964</name>
</gene>
<reference evidence="3" key="1">
    <citation type="submission" date="2025-08" db="UniProtKB">
        <authorList>
            <consortium name="RefSeq"/>
        </authorList>
    </citation>
    <scope>IDENTIFICATION</scope>
</reference>
<evidence type="ECO:0000313" key="3">
    <source>
        <dbReference type="RefSeq" id="XP_015272057.1"/>
    </source>
</evidence>
<dbReference type="Proteomes" id="UP000694871">
    <property type="component" value="Unplaced"/>
</dbReference>
<evidence type="ECO:0000256" key="1">
    <source>
        <dbReference type="SAM" id="MobiDB-lite"/>
    </source>
</evidence>